<keyword evidence="3" id="KW-1185">Reference proteome</keyword>
<feature type="domain" description="Farnesoic acid O-methyl transferase" evidence="1">
    <location>
        <begin position="4"/>
        <end position="117"/>
    </location>
</feature>
<name>A0A5N5SU81_9CRUS</name>
<sequence length="257" mass="29381">MGKSLRFRVKAPHDGHLSFSPVGEDTDDMFEVFIGAWENAASAIRFKKGDDLVKVDTPDILNGDEVREFWVTFDDDHVRVGRGGEWVPFMEATLPEHLDVAFYGYSTGWGAIGWWQFYHERILNTEDCETYNYQPIYGTSLVFSVSCGNDAHIALTSGPEDTEKMYEIFIGGWENQKSAIRLNKDRDQTVTVVETPSFLCADDEKTFYVTFKNGVFRVGQQGNLEPFMEYTHPEPYQITHYGYCTAWGATGKWKLEL</sequence>
<proteinExistence type="predicted"/>
<reference evidence="2 3" key="1">
    <citation type="journal article" date="2019" name="PLoS Biol.">
        <title>Sex chromosomes control vertical transmission of feminizing Wolbachia symbionts in an isopod.</title>
        <authorList>
            <person name="Becking T."/>
            <person name="Chebbi M.A."/>
            <person name="Giraud I."/>
            <person name="Moumen B."/>
            <person name="Laverre T."/>
            <person name="Caubet Y."/>
            <person name="Peccoud J."/>
            <person name="Gilbert C."/>
            <person name="Cordaux R."/>
        </authorList>
    </citation>
    <scope>NUCLEOTIDE SEQUENCE [LARGE SCALE GENOMIC DNA]</scope>
    <source>
        <strain evidence="2">ANa2</strain>
        <tissue evidence="2">Whole body excluding digestive tract and cuticle</tissue>
    </source>
</reference>
<dbReference type="InterPro" id="IPR022041">
    <property type="entry name" value="Methyltransf_FA"/>
</dbReference>
<dbReference type="PANTHER" id="PTHR36695:SF12">
    <property type="entry name" value="AGAP008648-PA"/>
    <property type="match status" value="1"/>
</dbReference>
<dbReference type="OrthoDB" id="2142040at2759"/>
<dbReference type="PANTHER" id="PTHR36695">
    <property type="entry name" value="AGAP008648-PA"/>
    <property type="match status" value="1"/>
</dbReference>
<organism evidence="2 3">
    <name type="scientific">Armadillidium nasatum</name>
    <dbReference type="NCBI Taxonomy" id="96803"/>
    <lineage>
        <taxon>Eukaryota</taxon>
        <taxon>Metazoa</taxon>
        <taxon>Ecdysozoa</taxon>
        <taxon>Arthropoda</taxon>
        <taxon>Crustacea</taxon>
        <taxon>Multicrustacea</taxon>
        <taxon>Malacostraca</taxon>
        <taxon>Eumalacostraca</taxon>
        <taxon>Peracarida</taxon>
        <taxon>Isopoda</taxon>
        <taxon>Oniscidea</taxon>
        <taxon>Crinocheta</taxon>
        <taxon>Armadillidiidae</taxon>
        <taxon>Armadillidium</taxon>
    </lineage>
</organism>
<comment type="caution">
    <text evidence="2">The sequence shown here is derived from an EMBL/GenBank/DDBJ whole genome shotgun (WGS) entry which is preliminary data.</text>
</comment>
<gene>
    <name evidence="2" type="primary">CPAMD8</name>
    <name evidence="2" type="ORF">Anas_08933</name>
</gene>
<accession>A0A5N5SU81</accession>
<dbReference type="EMBL" id="SEYY01020228">
    <property type="protein sequence ID" value="KAB7497478.1"/>
    <property type="molecule type" value="Genomic_DNA"/>
</dbReference>
<dbReference type="Proteomes" id="UP000326759">
    <property type="component" value="Unassembled WGS sequence"/>
</dbReference>
<evidence type="ECO:0000313" key="3">
    <source>
        <dbReference type="Proteomes" id="UP000326759"/>
    </source>
</evidence>
<evidence type="ECO:0000259" key="1">
    <source>
        <dbReference type="Pfam" id="PF12248"/>
    </source>
</evidence>
<feature type="domain" description="Farnesoic acid O-methyl transferase" evidence="1">
    <location>
        <begin position="130"/>
        <end position="255"/>
    </location>
</feature>
<evidence type="ECO:0000313" key="2">
    <source>
        <dbReference type="EMBL" id="KAB7497478.1"/>
    </source>
</evidence>
<dbReference type="Pfam" id="PF12248">
    <property type="entry name" value="Methyltransf_FA"/>
    <property type="match status" value="2"/>
</dbReference>
<protein>
    <submittedName>
        <fullName evidence="2">C3 and PZP-like alpha-2-macroglobulin domain-containing protein 8</fullName>
    </submittedName>
</protein>
<dbReference type="AlphaFoldDB" id="A0A5N5SU81"/>